<dbReference type="EMBL" id="CABFNP030000999">
    <property type="protein sequence ID" value="CAI6089385.1"/>
    <property type="molecule type" value="Genomic_DNA"/>
</dbReference>
<keyword evidence="3" id="KW-1185">Reference proteome</keyword>
<accession>A0AA35Q2R6</accession>
<reference evidence="2" key="1">
    <citation type="submission" date="2023-01" db="EMBL/GenBank/DDBJ databases">
        <authorList>
            <person name="Piombo E."/>
        </authorList>
    </citation>
    <scope>NUCLEOTIDE SEQUENCE</scope>
</reference>
<dbReference type="AlphaFoldDB" id="A0AA35Q2R6"/>
<dbReference type="InterPro" id="IPR052895">
    <property type="entry name" value="HetReg/Transcr_Mod"/>
</dbReference>
<name>A0AA35Q2R6_9HYPO</name>
<dbReference type="InterPro" id="IPR010730">
    <property type="entry name" value="HET"/>
</dbReference>
<dbReference type="Pfam" id="PF06985">
    <property type="entry name" value="HET"/>
    <property type="match status" value="1"/>
</dbReference>
<dbReference type="Proteomes" id="UP001160390">
    <property type="component" value="Unassembled WGS sequence"/>
</dbReference>
<sequence length="119" mass="13142">MSAFKTPHFSAPKFQIRLLRLSPEIAASSSATLTGERSGSLLQGSLEVFDVDSAPPFVGLSYVWGSAENKQPFSLNGDGVQITENLVIALEHLRDKHQEVTLWVDAFCIDQYNDQEKSD</sequence>
<protein>
    <recommendedName>
        <fullName evidence="1">Heterokaryon incompatibility domain-containing protein</fullName>
    </recommendedName>
</protein>
<feature type="domain" description="Heterokaryon incompatibility" evidence="1">
    <location>
        <begin position="57"/>
        <end position="118"/>
    </location>
</feature>
<proteinExistence type="predicted"/>
<dbReference type="PANTHER" id="PTHR24148">
    <property type="entry name" value="ANKYRIN REPEAT DOMAIN-CONTAINING PROTEIN 39 HOMOLOG-RELATED"/>
    <property type="match status" value="1"/>
</dbReference>
<evidence type="ECO:0000313" key="3">
    <source>
        <dbReference type="Proteomes" id="UP001160390"/>
    </source>
</evidence>
<gene>
    <name evidence="2" type="ORF">CCHLO57077_00017869</name>
</gene>
<organism evidence="2 3">
    <name type="scientific">Clonostachys chloroleuca</name>
    <dbReference type="NCBI Taxonomy" id="1926264"/>
    <lineage>
        <taxon>Eukaryota</taxon>
        <taxon>Fungi</taxon>
        <taxon>Dikarya</taxon>
        <taxon>Ascomycota</taxon>
        <taxon>Pezizomycotina</taxon>
        <taxon>Sordariomycetes</taxon>
        <taxon>Hypocreomycetidae</taxon>
        <taxon>Hypocreales</taxon>
        <taxon>Bionectriaceae</taxon>
        <taxon>Clonostachys</taxon>
    </lineage>
</organism>
<evidence type="ECO:0000259" key="1">
    <source>
        <dbReference type="Pfam" id="PF06985"/>
    </source>
</evidence>
<comment type="caution">
    <text evidence="2">The sequence shown here is derived from an EMBL/GenBank/DDBJ whole genome shotgun (WGS) entry which is preliminary data.</text>
</comment>
<dbReference type="PANTHER" id="PTHR24148:SF73">
    <property type="entry name" value="HET DOMAIN PROTEIN (AFU_ORTHOLOGUE AFUA_8G01020)"/>
    <property type="match status" value="1"/>
</dbReference>
<evidence type="ECO:0000313" key="2">
    <source>
        <dbReference type="EMBL" id="CAI6089385.1"/>
    </source>
</evidence>